<keyword evidence="9" id="KW-1133">Transmembrane helix</keyword>
<keyword evidence="9" id="KW-0812">Transmembrane</keyword>
<evidence type="ECO:0000313" key="12">
    <source>
        <dbReference type="Proteomes" id="UP000826540"/>
    </source>
</evidence>
<gene>
    <name evidence="11" type="ORF">K2F26_05595</name>
</gene>
<reference evidence="11 12" key="1">
    <citation type="journal article" date="2022" name="J. Am. Chem. Soc.">
        <title>Biosynthesis of Guanitoxin Enables Global Environmental Detection in Freshwater Cyanobacteria.</title>
        <authorList>
            <person name="Lima S.T."/>
            <person name="Fallon T.R."/>
            <person name="Cordoza J.L."/>
            <person name="Chekan J.R."/>
            <person name="Delbaje E."/>
            <person name="Hopiavuori A.R."/>
            <person name="Alvarenga D.O."/>
            <person name="Wood S.M."/>
            <person name="Luhavaya H."/>
            <person name="Baumgartner J.T."/>
            <person name="Dorr F.A."/>
            <person name="Etchegaray A."/>
            <person name="Pinto E."/>
            <person name="McKinnie S.M.K."/>
            <person name="Fiore M.F."/>
            <person name="Moore B.S."/>
        </authorList>
    </citation>
    <scope>NUCLEOTIDE SEQUENCE [LARGE SCALE GENOMIC DNA]</scope>
    <source>
        <strain evidence="11 12">ITEP-024</strain>
    </source>
</reference>
<comment type="catalytic activity">
    <reaction evidence="8">
        <text>L-seryl-[protein] + ATP = O-phospho-L-seryl-[protein] + ADP + H(+)</text>
        <dbReference type="Rhea" id="RHEA:17989"/>
        <dbReference type="Rhea" id="RHEA-COMP:9863"/>
        <dbReference type="Rhea" id="RHEA-COMP:11604"/>
        <dbReference type="ChEBI" id="CHEBI:15378"/>
        <dbReference type="ChEBI" id="CHEBI:29999"/>
        <dbReference type="ChEBI" id="CHEBI:30616"/>
        <dbReference type="ChEBI" id="CHEBI:83421"/>
        <dbReference type="ChEBI" id="CHEBI:456216"/>
        <dbReference type="EC" id="2.7.11.1"/>
    </reaction>
</comment>
<dbReference type="CDD" id="cd14014">
    <property type="entry name" value="STKc_PknB_like"/>
    <property type="match status" value="1"/>
</dbReference>
<name>A0ABX8X2F4_9CYAN</name>
<feature type="transmembrane region" description="Helical" evidence="9">
    <location>
        <begin position="328"/>
        <end position="348"/>
    </location>
</feature>
<sequence length="370" mass="41349">MIGTVLKGRYSIIKQIRSGGFGETYIAEDNDIPSTPKPKCVVKRLKPQVVNSEVIRLFEQEAKVLLDLGNNHDRIPKLHAYFELGGQFFLVQDLIEGQDLSHELLPGRPWQEANVITLVMEILTLISHIHQHQPPTIHRDIKPENIIRRASDGKLVLIDFGAVKQITTLQINAQGQTTPTVSIGTPGYMPHEQASGRPRLASDVYAVGMIALQALTGIFPHQLPEDPDTGEVLWQSFVNISPDFAAILNKMVRYQVSERYSSAVEALQALSSLNQTTQQNTILHFSQQVTPLQNTTLHFSQQVTPQQNTTLHFSQQVIPKQKTFPLRIITVVVAVMTMSVVVCAGLFFRGFVLDNPTGEEHTPPKQERAY</sequence>
<keyword evidence="3" id="KW-0808">Transferase</keyword>
<dbReference type="Pfam" id="PF00069">
    <property type="entry name" value="Pkinase"/>
    <property type="match status" value="1"/>
</dbReference>
<keyword evidence="6" id="KW-0067">ATP-binding</keyword>
<dbReference type="Proteomes" id="UP000826540">
    <property type="component" value="Chromosome"/>
</dbReference>
<keyword evidence="4" id="KW-0547">Nucleotide-binding</keyword>
<keyword evidence="9" id="KW-0472">Membrane</keyword>
<protein>
    <recommendedName>
        <fullName evidence="1">non-specific serine/threonine protein kinase</fullName>
        <ecNumber evidence="1">2.7.11.1</ecNumber>
    </recommendedName>
</protein>
<evidence type="ECO:0000259" key="10">
    <source>
        <dbReference type="PROSITE" id="PS50011"/>
    </source>
</evidence>
<keyword evidence="5 11" id="KW-0418">Kinase</keyword>
<evidence type="ECO:0000256" key="6">
    <source>
        <dbReference type="ARBA" id="ARBA00022840"/>
    </source>
</evidence>
<evidence type="ECO:0000256" key="9">
    <source>
        <dbReference type="SAM" id="Phobius"/>
    </source>
</evidence>
<evidence type="ECO:0000256" key="3">
    <source>
        <dbReference type="ARBA" id="ARBA00022679"/>
    </source>
</evidence>
<keyword evidence="12" id="KW-1185">Reference proteome</keyword>
<organism evidence="11 12">
    <name type="scientific">Sphaerospermopsis torques-reginae ITEP-024</name>
    <dbReference type="NCBI Taxonomy" id="984208"/>
    <lineage>
        <taxon>Bacteria</taxon>
        <taxon>Bacillati</taxon>
        <taxon>Cyanobacteriota</taxon>
        <taxon>Cyanophyceae</taxon>
        <taxon>Nostocales</taxon>
        <taxon>Aphanizomenonaceae</taxon>
        <taxon>Sphaerospermopsis</taxon>
        <taxon>Sphaerospermopsis torques-reginae</taxon>
    </lineage>
</organism>
<evidence type="ECO:0000256" key="8">
    <source>
        <dbReference type="ARBA" id="ARBA00048679"/>
    </source>
</evidence>
<dbReference type="SUPFAM" id="SSF56112">
    <property type="entry name" value="Protein kinase-like (PK-like)"/>
    <property type="match status" value="1"/>
</dbReference>
<evidence type="ECO:0000256" key="5">
    <source>
        <dbReference type="ARBA" id="ARBA00022777"/>
    </source>
</evidence>
<dbReference type="PROSITE" id="PS50011">
    <property type="entry name" value="PROTEIN_KINASE_DOM"/>
    <property type="match status" value="1"/>
</dbReference>
<dbReference type="PANTHER" id="PTHR24363">
    <property type="entry name" value="SERINE/THREONINE PROTEIN KINASE"/>
    <property type="match status" value="1"/>
</dbReference>
<evidence type="ECO:0000256" key="7">
    <source>
        <dbReference type="ARBA" id="ARBA00047899"/>
    </source>
</evidence>
<dbReference type="EMBL" id="CP080598">
    <property type="protein sequence ID" value="QYX32825.1"/>
    <property type="molecule type" value="Genomic_DNA"/>
</dbReference>
<evidence type="ECO:0000256" key="2">
    <source>
        <dbReference type="ARBA" id="ARBA00022527"/>
    </source>
</evidence>
<dbReference type="GO" id="GO:0004674">
    <property type="term" value="F:protein serine/threonine kinase activity"/>
    <property type="evidence" value="ECO:0007669"/>
    <property type="project" value="UniProtKB-KW"/>
</dbReference>
<evidence type="ECO:0000256" key="1">
    <source>
        <dbReference type="ARBA" id="ARBA00012513"/>
    </source>
</evidence>
<dbReference type="PANTHER" id="PTHR24363:SF0">
    <property type="entry name" value="SERINE_THREONINE KINASE LIKE DOMAIN CONTAINING 1"/>
    <property type="match status" value="1"/>
</dbReference>
<dbReference type="InterPro" id="IPR000719">
    <property type="entry name" value="Prot_kinase_dom"/>
</dbReference>
<accession>A0ABX8X2F4</accession>
<dbReference type="RefSeq" id="WP_220610673.1">
    <property type="nucleotide sequence ID" value="NZ_CP080598.1"/>
</dbReference>
<dbReference type="InterPro" id="IPR011009">
    <property type="entry name" value="Kinase-like_dom_sf"/>
</dbReference>
<dbReference type="SMART" id="SM00220">
    <property type="entry name" value="S_TKc"/>
    <property type="match status" value="1"/>
</dbReference>
<evidence type="ECO:0000313" key="11">
    <source>
        <dbReference type="EMBL" id="QYX32825.1"/>
    </source>
</evidence>
<evidence type="ECO:0000256" key="4">
    <source>
        <dbReference type="ARBA" id="ARBA00022741"/>
    </source>
</evidence>
<dbReference type="Gene3D" id="1.10.510.10">
    <property type="entry name" value="Transferase(Phosphotransferase) domain 1"/>
    <property type="match status" value="1"/>
</dbReference>
<keyword evidence="2 11" id="KW-0723">Serine/threonine-protein kinase</keyword>
<comment type="catalytic activity">
    <reaction evidence="7">
        <text>L-threonyl-[protein] + ATP = O-phospho-L-threonyl-[protein] + ADP + H(+)</text>
        <dbReference type="Rhea" id="RHEA:46608"/>
        <dbReference type="Rhea" id="RHEA-COMP:11060"/>
        <dbReference type="Rhea" id="RHEA-COMP:11605"/>
        <dbReference type="ChEBI" id="CHEBI:15378"/>
        <dbReference type="ChEBI" id="CHEBI:30013"/>
        <dbReference type="ChEBI" id="CHEBI:30616"/>
        <dbReference type="ChEBI" id="CHEBI:61977"/>
        <dbReference type="ChEBI" id="CHEBI:456216"/>
        <dbReference type="EC" id="2.7.11.1"/>
    </reaction>
</comment>
<proteinExistence type="predicted"/>
<dbReference type="EC" id="2.7.11.1" evidence="1"/>
<feature type="domain" description="Protein kinase" evidence="10">
    <location>
        <begin position="10"/>
        <end position="273"/>
    </location>
</feature>